<feature type="signal peptide" evidence="1">
    <location>
        <begin position="1"/>
        <end position="22"/>
    </location>
</feature>
<dbReference type="Proteomes" id="UP000243985">
    <property type="component" value="Unassembled WGS sequence"/>
</dbReference>
<accession>A0A2T5XT55</accession>
<evidence type="ECO:0000313" key="3">
    <source>
        <dbReference type="Proteomes" id="UP000243985"/>
    </source>
</evidence>
<evidence type="ECO:0008006" key="4">
    <source>
        <dbReference type="Google" id="ProtNLM"/>
    </source>
</evidence>
<feature type="chain" id="PRO_5015539157" description="DUF4476 domain-containing protein" evidence="1">
    <location>
        <begin position="23"/>
        <end position="123"/>
    </location>
</feature>
<name>A0A2T5XT55_9FLAO</name>
<dbReference type="EMBL" id="QBKG01000011">
    <property type="protein sequence ID" value="PTX05591.1"/>
    <property type="molecule type" value="Genomic_DNA"/>
</dbReference>
<comment type="caution">
    <text evidence="2">The sequence shown here is derived from an EMBL/GenBank/DDBJ whole genome shotgun (WGS) entry which is preliminary data.</text>
</comment>
<keyword evidence="1" id="KW-0732">Signal</keyword>
<gene>
    <name evidence="2" type="ORF">C8P65_11149</name>
</gene>
<dbReference type="RefSeq" id="WP_107782508.1">
    <property type="nucleotide sequence ID" value="NZ_CBDFCW010000056.1"/>
</dbReference>
<sequence length="123" mass="14681">MKKVVLYVFLAIALASSKTVFSQTVVQGLKVYEGNISNMEVFFPNLKRAEIKNTFEITDWVYLSNNNVYSVARFYFPEYRKFMYFLIENYTEPYSDIYKISNTIEYNQLITTMERYGYKTTRN</sequence>
<reference evidence="2 3" key="1">
    <citation type="submission" date="2018-04" db="EMBL/GenBank/DDBJ databases">
        <title>Genomic Encyclopedia of Archaeal and Bacterial Type Strains, Phase II (KMG-II): from individual species to whole genera.</title>
        <authorList>
            <person name="Goeker M."/>
        </authorList>
    </citation>
    <scope>NUCLEOTIDE SEQUENCE [LARGE SCALE GENOMIC DNA]</scope>
    <source>
        <strain evidence="2 3">DSM 22902</strain>
    </source>
</reference>
<protein>
    <recommendedName>
        <fullName evidence="4">DUF4476 domain-containing protein</fullName>
    </recommendedName>
</protein>
<evidence type="ECO:0000256" key="1">
    <source>
        <dbReference type="SAM" id="SignalP"/>
    </source>
</evidence>
<dbReference type="GeneID" id="84581164"/>
<proteinExistence type="predicted"/>
<organism evidence="2 3">
    <name type="scientific">Capnocytophaga leadbetteri</name>
    <dbReference type="NCBI Taxonomy" id="327575"/>
    <lineage>
        <taxon>Bacteria</taxon>
        <taxon>Pseudomonadati</taxon>
        <taxon>Bacteroidota</taxon>
        <taxon>Flavobacteriia</taxon>
        <taxon>Flavobacteriales</taxon>
        <taxon>Flavobacteriaceae</taxon>
        <taxon>Capnocytophaga</taxon>
    </lineage>
</organism>
<dbReference type="AlphaFoldDB" id="A0A2T5XT55"/>
<evidence type="ECO:0000313" key="2">
    <source>
        <dbReference type="EMBL" id="PTX05591.1"/>
    </source>
</evidence>